<dbReference type="SUPFAM" id="SSF56645">
    <property type="entry name" value="Acyl-CoA dehydrogenase NM domain-like"/>
    <property type="match status" value="1"/>
</dbReference>
<dbReference type="InterPro" id="IPR009100">
    <property type="entry name" value="AcylCoA_DH/oxidase_NM_dom_sf"/>
</dbReference>
<keyword evidence="10" id="KW-1185">Reference proteome</keyword>
<protein>
    <submittedName>
        <fullName evidence="9">Acyl-CoA dehydrogenase family protein</fullName>
    </submittedName>
</protein>
<proteinExistence type="inferred from homology"/>
<keyword evidence="3 5" id="KW-0285">Flavoprotein</keyword>
<evidence type="ECO:0000256" key="4">
    <source>
        <dbReference type="ARBA" id="ARBA00022827"/>
    </source>
</evidence>
<reference evidence="9 10" key="1">
    <citation type="submission" date="2022-10" db="EMBL/GenBank/DDBJ databases">
        <title>The complete genomes of actinobacterial strains from the NBC collection.</title>
        <authorList>
            <person name="Joergensen T.S."/>
            <person name="Alvarez Arevalo M."/>
            <person name="Sterndorff E.B."/>
            <person name="Faurdal D."/>
            <person name="Vuksanovic O."/>
            <person name="Mourched A.-S."/>
            <person name="Charusanti P."/>
            <person name="Shaw S."/>
            <person name="Blin K."/>
            <person name="Weber T."/>
        </authorList>
    </citation>
    <scope>NUCLEOTIDE SEQUENCE [LARGE SCALE GENOMIC DNA]</scope>
    <source>
        <strain evidence="9 10">NBC_00123</strain>
    </source>
</reference>
<dbReference type="InterPro" id="IPR037069">
    <property type="entry name" value="AcylCoA_DH/ox_N_sf"/>
</dbReference>
<sequence>MAPNRSSRPASRYGPEHEQFRDTCREFLSREVLPHHARWERDGIVDREVWRAAGRAGLLGIGVDPAYGGGGEPDYRYPAVFSQEIMWARATAPGFVAHNDVIATYLAERTTEEQRKRWLPGLCAGELVAAIAMSEPDAGSNVADIRTTALRDGDSYVLDGQKTFITNGENADVVVVAVKTAPERGAQGISLLVVERGTPGFTRGRRMEKLGWHASDTCELFFDDCRVPAENLLGKENAGLAYMMAGMPRERLSIATVAVGAAERMLADTLEYARTREAFGQSIGSFQHNRFQLATMDTELTVARVFLDHCVAELNAGRLSVTDAAKVKWWTTELQVDIANRCLQIHGGFGYLKESAISREWVNSRVQTIYGGTTEVMKELIGRSLGL</sequence>
<evidence type="ECO:0000259" key="6">
    <source>
        <dbReference type="Pfam" id="PF00441"/>
    </source>
</evidence>
<dbReference type="SUPFAM" id="SSF47203">
    <property type="entry name" value="Acyl-CoA dehydrogenase C-terminal domain-like"/>
    <property type="match status" value="1"/>
</dbReference>
<dbReference type="EMBL" id="CP108188">
    <property type="protein sequence ID" value="WTR69565.1"/>
    <property type="molecule type" value="Genomic_DNA"/>
</dbReference>
<dbReference type="PROSITE" id="PS00073">
    <property type="entry name" value="ACYL_COA_DH_2"/>
    <property type="match status" value="1"/>
</dbReference>
<dbReference type="InterPro" id="IPR006091">
    <property type="entry name" value="Acyl-CoA_Oxase/DH_mid-dom"/>
</dbReference>
<keyword evidence="5" id="KW-0560">Oxidoreductase</keyword>
<evidence type="ECO:0000256" key="3">
    <source>
        <dbReference type="ARBA" id="ARBA00022630"/>
    </source>
</evidence>
<dbReference type="Gene3D" id="1.20.140.10">
    <property type="entry name" value="Butyryl-CoA Dehydrogenase, subunit A, domain 3"/>
    <property type="match status" value="1"/>
</dbReference>
<dbReference type="Gene3D" id="2.40.110.10">
    <property type="entry name" value="Butyryl-CoA Dehydrogenase, subunit A, domain 2"/>
    <property type="match status" value="1"/>
</dbReference>
<gene>
    <name evidence="9" type="ORF">OG814_09965</name>
</gene>
<name>A0ABZ1L9P2_9ACTN</name>
<accession>A0ABZ1L9P2</accession>
<dbReference type="InterPro" id="IPR006089">
    <property type="entry name" value="Acyl-CoA_DH_CS"/>
</dbReference>
<dbReference type="PANTHER" id="PTHR43884">
    <property type="entry name" value="ACYL-COA DEHYDROGENASE"/>
    <property type="match status" value="1"/>
</dbReference>
<keyword evidence="4 5" id="KW-0274">FAD</keyword>
<comment type="cofactor">
    <cofactor evidence="1 5">
        <name>FAD</name>
        <dbReference type="ChEBI" id="CHEBI:57692"/>
    </cofactor>
</comment>
<evidence type="ECO:0000313" key="9">
    <source>
        <dbReference type="EMBL" id="WTR69565.1"/>
    </source>
</evidence>
<dbReference type="PANTHER" id="PTHR43884:SF12">
    <property type="entry name" value="ISOVALERYL-COA DEHYDROGENASE, MITOCHONDRIAL-RELATED"/>
    <property type="match status" value="1"/>
</dbReference>
<evidence type="ECO:0000256" key="1">
    <source>
        <dbReference type="ARBA" id="ARBA00001974"/>
    </source>
</evidence>
<feature type="domain" description="Acyl-CoA dehydrogenase/oxidase N-terminal" evidence="8">
    <location>
        <begin position="15"/>
        <end position="126"/>
    </location>
</feature>
<dbReference type="InterPro" id="IPR013786">
    <property type="entry name" value="AcylCoA_DH/ox_N"/>
</dbReference>
<dbReference type="Gene3D" id="1.10.540.10">
    <property type="entry name" value="Acyl-CoA dehydrogenase/oxidase, N-terminal domain"/>
    <property type="match status" value="1"/>
</dbReference>
<evidence type="ECO:0000259" key="8">
    <source>
        <dbReference type="Pfam" id="PF02771"/>
    </source>
</evidence>
<evidence type="ECO:0000259" key="7">
    <source>
        <dbReference type="Pfam" id="PF02770"/>
    </source>
</evidence>
<dbReference type="InterPro" id="IPR036250">
    <property type="entry name" value="AcylCo_DH-like_C"/>
</dbReference>
<dbReference type="InterPro" id="IPR009075">
    <property type="entry name" value="AcylCo_DH/oxidase_C"/>
</dbReference>
<dbReference type="Pfam" id="PF02770">
    <property type="entry name" value="Acyl-CoA_dh_M"/>
    <property type="match status" value="1"/>
</dbReference>
<organism evidence="9 10">
    <name type="scientific">Streptomyces zaomyceticus</name>
    <dbReference type="NCBI Taxonomy" id="68286"/>
    <lineage>
        <taxon>Bacteria</taxon>
        <taxon>Bacillati</taxon>
        <taxon>Actinomycetota</taxon>
        <taxon>Actinomycetes</taxon>
        <taxon>Kitasatosporales</taxon>
        <taxon>Streptomycetaceae</taxon>
        <taxon>Streptomyces</taxon>
    </lineage>
</organism>
<feature type="domain" description="Acyl-CoA oxidase/dehydrogenase middle" evidence="7">
    <location>
        <begin position="130"/>
        <end position="225"/>
    </location>
</feature>
<evidence type="ECO:0000313" key="10">
    <source>
        <dbReference type="Proteomes" id="UP001622594"/>
    </source>
</evidence>
<dbReference type="Pfam" id="PF02771">
    <property type="entry name" value="Acyl-CoA_dh_N"/>
    <property type="match status" value="1"/>
</dbReference>
<dbReference type="InterPro" id="IPR046373">
    <property type="entry name" value="Acyl-CoA_Oxase/DH_mid-dom_sf"/>
</dbReference>
<dbReference type="Pfam" id="PF00441">
    <property type="entry name" value="Acyl-CoA_dh_1"/>
    <property type="match status" value="1"/>
</dbReference>
<comment type="similarity">
    <text evidence="2 5">Belongs to the acyl-CoA dehydrogenase family.</text>
</comment>
<dbReference type="Proteomes" id="UP001622594">
    <property type="component" value="Chromosome"/>
</dbReference>
<dbReference type="RefSeq" id="WP_327164722.1">
    <property type="nucleotide sequence ID" value="NZ_CP108188.1"/>
</dbReference>
<feature type="domain" description="Acyl-CoA dehydrogenase/oxidase C-terminal" evidence="6">
    <location>
        <begin position="237"/>
        <end position="385"/>
    </location>
</feature>
<evidence type="ECO:0000256" key="5">
    <source>
        <dbReference type="RuleBase" id="RU362125"/>
    </source>
</evidence>
<evidence type="ECO:0000256" key="2">
    <source>
        <dbReference type="ARBA" id="ARBA00009347"/>
    </source>
</evidence>